<gene>
    <name evidence="1" type="ORF">X801_02824</name>
</gene>
<evidence type="ECO:0000313" key="1">
    <source>
        <dbReference type="EMBL" id="OON21283.1"/>
    </source>
</evidence>
<reference evidence="1 2" key="1">
    <citation type="submission" date="2015-03" db="EMBL/GenBank/DDBJ databases">
        <title>Draft genome of the nematode, Opisthorchis viverrini.</title>
        <authorList>
            <person name="Mitreva M."/>
        </authorList>
    </citation>
    <scope>NUCLEOTIDE SEQUENCE [LARGE SCALE GENOMIC DNA]</scope>
    <source>
        <strain evidence="1">Khon Kaen</strain>
    </source>
</reference>
<proteinExistence type="predicted"/>
<keyword evidence="2" id="KW-1185">Reference proteome</keyword>
<sequence>MLVLLYKPPKDDKKSIEQRWPGVATLVKRILTIENVSPAEWQQMFWFVYQMSDVFQIVMWHEPHGSFQIKESLKEMIAEYIEQVKQVTILHVI</sequence>
<evidence type="ECO:0000313" key="2">
    <source>
        <dbReference type="Proteomes" id="UP000243686"/>
    </source>
</evidence>
<dbReference type="Gene3D" id="1.20.1310.10">
    <property type="entry name" value="Cullin Repeats"/>
    <property type="match status" value="1"/>
</dbReference>
<protein>
    <submittedName>
        <fullName evidence="1">Uncharacterized protein</fullName>
    </submittedName>
</protein>
<name>A0A1S8X497_OPIVI</name>
<dbReference type="AlphaFoldDB" id="A0A1S8X497"/>
<dbReference type="Proteomes" id="UP000243686">
    <property type="component" value="Unassembled WGS sequence"/>
</dbReference>
<accession>A0A1S8X497</accession>
<organism evidence="1 2">
    <name type="scientific">Opisthorchis viverrini</name>
    <name type="common">Southeast Asian liver fluke</name>
    <dbReference type="NCBI Taxonomy" id="6198"/>
    <lineage>
        <taxon>Eukaryota</taxon>
        <taxon>Metazoa</taxon>
        <taxon>Spiralia</taxon>
        <taxon>Lophotrochozoa</taxon>
        <taxon>Platyhelminthes</taxon>
        <taxon>Trematoda</taxon>
        <taxon>Digenea</taxon>
        <taxon>Opisthorchiida</taxon>
        <taxon>Opisthorchiata</taxon>
        <taxon>Opisthorchiidae</taxon>
        <taxon>Opisthorchis</taxon>
    </lineage>
</organism>
<dbReference type="EMBL" id="KV892196">
    <property type="protein sequence ID" value="OON21283.1"/>
    <property type="molecule type" value="Genomic_DNA"/>
</dbReference>